<dbReference type="InterPro" id="IPR009014">
    <property type="entry name" value="Transketo_C/PFOR_II"/>
</dbReference>
<dbReference type="InterPro" id="IPR029061">
    <property type="entry name" value="THDP-binding"/>
</dbReference>
<dbReference type="GO" id="GO:0046872">
    <property type="term" value="F:metal ion binding"/>
    <property type="evidence" value="ECO:0007669"/>
    <property type="project" value="UniProtKB-KW"/>
</dbReference>
<feature type="domain" description="Transketolase-like pyrimidine-binding" evidence="10">
    <location>
        <begin position="1"/>
        <end position="110"/>
    </location>
</feature>
<keyword evidence="5" id="KW-0808">Transferase</keyword>
<feature type="non-terminal residue" evidence="11">
    <location>
        <position position="1"/>
    </location>
</feature>
<evidence type="ECO:0000256" key="3">
    <source>
        <dbReference type="ARBA" id="ARBA00007131"/>
    </source>
</evidence>
<name>A0A2M7W655_9BACT</name>
<evidence type="ECO:0000256" key="9">
    <source>
        <dbReference type="ARBA" id="ARBA00023052"/>
    </source>
</evidence>
<dbReference type="CDD" id="cd07033">
    <property type="entry name" value="TPP_PYR_DXS_TK_like"/>
    <property type="match status" value="1"/>
</dbReference>
<keyword evidence="6" id="KW-0479">Metal-binding</keyword>
<comment type="caution">
    <text evidence="11">The sequence shown here is derived from an EMBL/GenBank/DDBJ whole genome shotgun (WGS) entry which is preliminary data.</text>
</comment>
<gene>
    <name evidence="11" type="ORF">COX59_02695</name>
</gene>
<dbReference type="Gene3D" id="3.40.50.920">
    <property type="match status" value="1"/>
</dbReference>
<dbReference type="GO" id="GO:0030976">
    <property type="term" value="F:thiamine pyrophosphate binding"/>
    <property type="evidence" value="ECO:0007669"/>
    <property type="project" value="TreeGrafter"/>
</dbReference>
<dbReference type="InterPro" id="IPR033248">
    <property type="entry name" value="Transketolase_C"/>
</dbReference>
<keyword evidence="7" id="KW-0106">Calcium</keyword>
<dbReference type="InterPro" id="IPR005475">
    <property type="entry name" value="Transketolase-like_Pyr-bd"/>
</dbReference>
<evidence type="ECO:0000256" key="5">
    <source>
        <dbReference type="ARBA" id="ARBA00022679"/>
    </source>
</evidence>
<evidence type="ECO:0000313" key="11">
    <source>
        <dbReference type="EMBL" id="PJA22525.1"/>
    </source>
</evidence>
<reference evidence="12" key="1">
    <citation type="submission" date="2017-09" db="EMBL/GenBank/DDBJ databases">
        <title>Depth-based differentiation of microbial function through sediment-hosted aquifers and enrichment of novel symbionts in the deep terrestrial subsurface.</title>
        <authorList>
            <person name="Probst A.J."/>
            <person name="Ladd B."/>
            <person name="Jarett J.K."/>
            <person name="Geller-Mcgrath D.E."/>
            <person name="Sieber C.M.K."/>
            <person name="Emerson J.B."/>
            <person name="Anantharaman K."/>
            <person name="Thomas B.C."/>
            <person name="Malmstrom R."/>
            <person name="Stieglmeier M."/>
            <person name="Klingl A."/>
            <person name="Woyke T."/>
            <person name="Ryan C.M."/>
            <person name="Banfield J.F."/>
        </authorList>
    </citation>
    <scope>NUCLEOTIDE SEQUENCE [LARGE SCALE GENOMIC DNA]</scope>
</reference>
<dbReference type="Proteomes" id="UP000228627">
    <property type="component" value="Unassembled WGS sequence"/>
</dbReference>
<evidence type="ECO:0000256" key="2">
    <source>
        <dbReference type="ARBA" id="ARBA00001964"/>
    </source>
</evidence>
<keyword evidence="8" id="KW-0460">Magnesium</keyword>
<proteinExistence type="inferred from homology"/>
<dbReference type="SUPFAM" id="SSF52922">
    <property type="entry name" value="TK C-terminal domain-like"/>
    <property type="match status" value="1"/>
</dbReference>
<evidence type="ECO:0000259" key="10">
    <source>
        <dbReference type="SMART" id="SM00861"/>
    </source>
</evidence>
<dbReference type="PANTHER" id="PTHR43195:SF1">
    <property type="entry name" value="FI06132P-RELATED"/>
    <property type="match status" value="1"/>
</dbReference>
<dbReference type="EMBL" id="PFQG01000102">
    <property type="protein sequence ID" value="PJA22525.1"/>
    <property type="molecule type" value="Genomic_DNA"/>
</dbReference>
<dbReference type="SUPFAM" id="SSF52518">
    <property type="entry name" value="Thiamin diphosphate-binding fold (THDP-binding)"/>
    <property type="match status" value="1"/>
</dbReference>
<protein>
    <submittedName>
        <fullName evidence="11">Transketolase</fullName>
    </submittedName>
</protein>
<sequence length="250" mass="26309">MIGVGLGLSKCNKIPFVSTFAAFLTRAFDQIRMAAYSQPNLKICGSHAGVSIGEDGSSQMGLEDLAMMRALPGSTVLYPADAIATNKLVKLMADHSGLDYLRTTRPPTPVIYKNDEEFIIGGSHTLISSATDQLTIVAAGITLHQAIIAADKLEKAQLPVRVIDAYSVKPLDVTGLQAAAQATNNLVLTVEDHRIEGGLGEAVAGSLAPLGIKIHCLGVDKIPGSGKADELMAYENISANAVVRMVKSLL</sequence>
<dbReference type="GO" id="GO:0004802">
    <property type="term" value="F:transketolase activity"/>
    <property type="evidence" value="ECO:0007669"/>
    <property type="project" value="TreeGrafter"/>
</dbReference>
<evidence type="ECO:0000256" key="8">
    <source>
        <dbReference type="ARBA" id="ARBA00022842"/>
    </source>
</evidence>
<dbReference type="SMART" id="SM00861">
    <property type="entry name" value="Transket_pyr"/>
    <property type="match status" value="1"/>
</dbReference>
<keyword evidence="9" id="KW-0786">Thiamine pyrophosphate</keyword>
<dbReference type="Pfam" id="PF02780">
    <property type="entry name" value="Transketolase_C"/>
    <property type="match status" value="1"/>
</dbReference>
<evidence type="ECO:0000256" key="4">
    <source>
        <dbReference type="ARBA" id="ARBA00011738"/>
    </source>
</evidence>
<dbReference type="Pfam" id="PF02779">
    <property type="entry name" value="Transket_pyr"/>
    <property type="match status" value="1"/>
</dbReference>
<evidence type="ECO:0000256" key="1">
    <source>
        <dbReference type="ARBA" id="ARBA00001913"/>
    </source>
</evidence>
<comment type="cofactor">
    <cofactor evidence="1">
        <name>Ca(2+)</name>
        <dbReference type="ChEBI" id="CHEBI:29108"/>
    </cofactor>
</comment>
<comment type="cofactor">
    <cofactor evidence="2">
        <name>thiamine diphosphate</name>
        <dbReference type="ChEBI" id="CHEBI:58937"/>
    </cofactor>
</comment>
<evidence type="ECO:0000256" key="7">
    <source>
        <dbReference type="ARBA" id="ARBA00022837"/>
    </source>
</evidence>
<dbReference type="AlphaFoldDB" id="A0A2M7W655"/>
<dbReference type="FunFam" id="3.40.50.970:FF:000129">
    <property type="entry name" value="Transketolase"/>
    <property type="match status" value="1"/>
</dbReference>
<evidence type="ECO:0000256" key="6">
    <source>
        <dbReference type="ARBA" id="ARBA00022723"/>
    </source>
</evidence>
<evidence type="ECO:0000313" key="12">
    <source>
        <dbReference type="Proteomes" id="UP000228627"/>
    </source>
</evidence>
<dbReference type="InterPro" id="IPR051424">
    <property type="entry name" value="Transketolase-like"/>
</dbReference>
<accession>A0A2M7W655</accession>
<comment type="similarity">
    <text evidence="3">Belongs to the transketolase family.</text>
</comment>
<comment type="subunit">
    <text evidence="4">Homodimer.</text>
</comment>
<organism evidence="11 12">
    <name type="scientific">Candidatus Beckwithbacteria bacterium CG_4_10_14_0_2_um_filter_47_25</name>
    <dbReference type="NCBI Taxonomy" id="1974493"/>
    <lineage>
        <taxon>Bacteria</taxon>
        <taxon>Candidatus Beckwithiibacteriota</taxon>
    </lineage>
</organism>
<dbReference type="Gene3D" id="3.40.50.970">
    <property type="match status" value="1"/>
</dbReference>
<dbReference type="PANTHER" id="PTHR43195">
    <property type="entry name" value="TRANSKETOLASE"/>
    <property type="match status" value="1"/>
</dbReference>